<evidence type="ECO:0008006" key="3">
    <source>
        <dbReference type="Google" id="ProtNLM"/>
    </source>
</evidence>
<proteinExistence type="predicted"/>
<dbReference type="Pfam" id="PF06037">
    <property type="entry name" value="DUF922"/>
    <property type="match status" value="1"/>
</dbReference>
<reference evidence="1 2" key="1">
    <citation type="submission" date="2017-02" db="EMBL/GenBank/DDBJ databases">
        <authorList>
            <person name="Peterson S.W."/>
        </authorList>
    </citation>
    <scope>NUCLEOTIDE SEQUENCE [LARGE SCALE GENOMIC DNA]</scope>
    <source>
        <strain evidence="1 2">DSM 22335</strain>
    </source>
</reference>
<dbReference type="STRING" id="413434.SAMN04488132_101399"/>
<dbReference type="InterPro" id="IPR010321">
    <property type="entry name" value="DUF922"/>
</dbReference>
<dbReference type="AlphaFoldDB" id="A0A1T4K201"/>
<accession>A0A1T4K201</accession>
<evidence type="ECO:0000313" key="1">
    <source>
        <dbReference type="EMBL" id="SJZ36444.1"/>
    </source>
</evidence>
<dbReference type="EMBL" id="FUWH01000001">
    <property type="protein sequence ID" value="SJZ36444.1"/>
    <property type="molecule type" value="Genomic_DNA"/>
</dbReference>
<gene>
    <name evidence="1" type="ORF">SAMN04488132_101399</name>
</gene>
<dbReference type="OrthoDB" id="5431540at2"/>
<dbReference type="Proteomes" id="UP000190888">
    <property type="component" value="Unassembled WGS sequence"/>
</dbReference>
<name>A0A1T4K201_9BACT</name>
<organism evidence="1 2">
    <name type="scientific">Sediminibacterium ginsengisoli</name>
    <dbReference type="NCBI Taxonomy" id="413434"/>
    <lineage>
        <taxon>Bacteria</taxon>
        <taxon>Pseudomonadati</taxon>
        <taxon>Bacteroidota</taxon>
        <taxon>Chitinophagia</taxon>
        <taxon>Chitinophagales</taxon>
        <taxon>Chitinophagaceae</taxon>
        <taxon>Sediminibacterium</taxon>
    </lineage>
</organism>
<sequence>MLHNHHFRSYGSLVKGWLAGIVLLVSLTQANAQYVNDRIVWSDRKLTAKDFKQRFDTSMIKDEPRAVAHISTTIWFDYKETDKKELIFDVYAYFNPDFSWVKPGFRHDGQVMNHERFHFNLAELYARKVRKLLSTYTFNPDTYKVQIAAFQKKFSDEMRAQQKRYDEETVHGTKVHTQADWEDAIKRELEELDTYRKEKHMRPNRSLMNATAQN</sequence>
<keyword evidence="2" id="KW-1185">Reference proteome</keyword>
<protein>
    <recommendedName>
        <fullName evidence="3">DUF922 domain-containing protein</fullName>
    </recommendedName>
</protein>
<dbReference type="RefSeq" id="WP_078829742.1">
    <property type="nucleotide sequence ID" value="NZ_FUWH01000001.1"/>
</dbReference>
<evidence type="ECO:0000313" key="2">
    <source>
        <dbReference type="Proteomes" id="UP000190888"/>
    </source>
</evidence>